<dbReference type="SMART" id="SM00267">
    <property type="entry name" value="GGDEF"/>
    <property type="match status" value="1"/>
</dbReference>
<dbReference type="GO" id="GO:0005886">
    <property type="term" value="C:plasma membrane"/>
    <property type="evidence" value="ECO:0007669"/>
    <property type="project" value="TreeGrafter"/>
</dbReference>
<evidence type="ECO:0000313" key="6">
    <source>
        <dbReference type="EMBL" id="AWL11542.1"/>
    </source>
</evidence>
<evidence type="ECO:0000256" key="2">
    <source>
        <dbReference type="ARBA" id="ARBA00034247"/>
    </source>
</evidence>
<feature type="transmembrane region" description="Helical" evidence="4">
    <location>
        <begin position="206"/>
        <end position="229"/>
    </location>
</feature>
<dbReference type="EC" id="2.7.7.65" evidence="1"/>
<feature type="domain" description="GGDEF" evidence="5">
    <location>
        <begin position="250"/>
        <end position="398"/>
    </location>
</feature>
<evidence type="ECO:0000256" key="1">
    <source>
        <dbReference type="ARBA" id="ARBA00012528"/>
    </source>
</evidence>
<dbReference type="Pfam" id="PF00990">
    <property type="entry name" value="GGDEF"/>
    <property type="match status" value="2"/>
</dbReference>
<dbReference type="InterPro" id="IPR029787">
    <property type="entry name" value="Nucleotide_cyclase"/>
</dbReference>
<dbReference type="InterPro" id="IPR043128">
    <property type="entry name" value="Rev_trsase/Diguanyl_cyclase"/>
</dbReference>
<feature type="transmembrane region" description="Helical" evidence="4">
    <location>
        <begin position="34"/>
        <end position="49"/>
    </location>
</feature>
<evidence type="ECO:0000256" key="4">
    <source>
        <dbReference type="SAM" id="Phobius"/>
    </source>
</evidence>
<dbReference type="PROSITE" id="PS50887">
    <property type="entry name" value="GGDEF"/>
    <property type="match status" value="1"/>
</dbReference>
<dbReference type="GO" id="GO:0043709">
    <property type="term" value="P:cell adhesion involved in single-species biofilm formation"/>
    <property type="evidence" value="ECO:0007669"/>
    <property type="project" value="TreeGrafter"/>
</dbReference>
<gene>
    <name evidence="6" type="ORF">HMF8227_01054</name>
</gene>
<keyword evidence="4" id="KW-1133">Transmembrane helix</keyword>
<name>A0A2S2E1Z6_9ALTE</name>
<feature type="transmembrane region" description="Helical" evidence="4">
    <location>
        <begin position="112"/>
        <end position="131"/>
    </location>
</feature>
<dbReference type="OrthoDB" id="9812260at2"/>
<dbReference type="GO" id="GO:0052621">
    <property type="term" value="F:diguanylate cyclase activity"/>
    <property type="evidence" value="ECO:0007669"/>
    <property type="project" value="UniProtKB-EC"/>
</dbReference>
<dbReference type="KEGG" id="salh:HMF8227_01054"/>
<reference evidence="6" key="1">
    <citation type="submission" date="2018-05" db="EMBL/GenBank/DDBJ databases">
        <title>Salinimonas sp. HMF8227 Genome sequencing and assembly.</title>
        <authorList>
            <person name="Kang H."/>
            <person name="Kang J."/>
            <person name="Cha I."/>
            <person name="Kim H."/>
            <person name="Joh K."/>
        </authorList>
    </citation>
    <scope>NUCLEOTIDE SEQUENCE [LARGE SCALE GENOMIC DNA]</scope>
    <source>
        <strain evidence="6">HMF8227</strain>
    </source>
</reference>
<accession>A0A2S2E1Z6</accession>
<dbReference type="InterPro" id="IPR050469">
    <property type="entry name" value="Diguanylate_Cyclase"/>
</dbReference>
<protein>
    <recommendedName>
        <fullName evidence="1">diguanylate cyclase</fullName>
        <ecNumber evidence="1">2.7.7.65</ecNumber>
    </recommendedName>
</protein>
<dbReference type="EMBL" id="CP029347">
    <property type="protein sequence ID" value="AWL11542.1"/>
    <property type="molecule type" value="Genomic_DNA"/>
</dbReference>
<sequence>MPVIAVLPAVIIFILQLWAPNALAQLSVPFPASAYLALGLVLILSSFMRQWQWLYWLALLLSSYFTIQSGLQRPLSEPDVAALYNTLPVLLTLLMLILTLFPLPSILTWQGIALAIMIAALPPVLLVMPLADWSSALALSEALLIQPYDNLALNWGLLSLIFAVGSLWLLMGLYFRMSLIHWGEFATWMAMMNFVIFVHLPDASGWATLAATLSLLITLAWQMLHLAYMDELTGLPQRRALLSHLNRLGKRSAVTMLDVDHFKQFNDTYGHDVGDQVLKLLGSVLSKTKSCKAYRYGGEEFTLIFPHKDPERLEAELNEIRQQVADYPLVLRQNQRPEDDKAGKTRRGNSDGGKAIHITISLGCTAYQKGDDSDSLLKRADNALYAAKKAGRNRVKFA</sequence>
<proteinExistence type="predicted"/>
<evidence type="ECO:0000256" key="3">
    <source>
        <dbReference type="SAM" id="MobiDB-lite"/>
    </source>
</evidence>
<dbReference type="PANTHER" id="PTHR45138:SF9">
    <property type="entry name" value="DIGUANYLATE CYCLASE DGCM-RELATED"/>
    <property type="match status" value="1"/>
</dbReference>
<dbReference type="InterPro" id="IPR000160">
    <property type="entry name" value="GGDEF_dom"/>
</dbReference>
<dbReference type="SUPFAM" id="SSF55073">
    <property type="entry name" value="Nucleotide cyclase"/>
    <property type="match status" value="1"/>
</dbReference>
<feature type="transmembrane region" description="Helical" evidence="4">
    <location>
        <begin position="182"/>
        <end position="200"/>
    </location>
</feature>
<dbReference type="GO" id="GO:1902201">
    <property type="term" value="P:negative regulation of bacterial-type flagellum-dependent cell motility"/>
    <property type="evidence" value="ECO:0007669"/>
    <property type="project" value="TreeGrafter"/>
</dbReference>
<dbReference type="NCBIfam" id="TIGR00254">
    <property type="entry name" value="GGDEF"/>
    <property type="match status" value="1"/>
</dbReference>
<keyword evidence="4" id="KW-0812">Transmembrane</keyword>
<dbReference type="Proteomes" id="UP000245728">
    <property type="component" value="Chromosome"/>
</dbReference>
<evidence type="ECO:0000259" key="5">
    <source>
        <dbReference type="PROSITE" id="PS50887"/>
    </source>
</evidence>
<dbReference type="Gene3D" id="3.30.70.270">
    <property type="match status" value="1"/>
</dbReference>
<dbReference type="PANTHER" id="PTHR45138">
    <property type="entry name" value="REGULATORY COMPONENTS OF SENSORY TRANSDUCTION SYSTEM"/>
    <property type="match status" value="1"/>
</dbReference>
<comment type="catalytic activity">
    <reaction evidence="2">
        <text>2 GTP = 3',3'-c-di-GMP + 2 diphosphate</text>
        <dbReference type="Rhea" id="RHEA:24898"/>
        <dbReference type="ChEBI" id="CHEBI:33019"/>
        <dbReference type="ChEBI" id="CHEBI:37565"/>
        <dbReference type="ChEBI" id="CHEBI:58805"/>
        <dbReference type="EC" id="2.7.7.65"/>
    </reaction>
</comment>
<keyword evidence="7" id="KW-1185">Reference proteome</keyword>
<feature type="transmembrane region" description="Helical" evidence="4">
    <location>
        <begin position="83"/>
        <end position="103"/>
    </location>
</feature>
<dbReference type="AlphaFoldDB" id="A0A2S2E1Z6"/>
<keyword evidence="4" id="KW-0472">Membrane</keyword>
<evidence type="ECO:0000313" key="7">
    <source>
        <dbReference type="Proteomes" id="UP000245728"/>
    </source>
</evidence>
<feature type="transmembrane region" description="Helical" evidence="4">
    <location>
        <begin position="151"/>
        <end position="175"/>
    </location>
</feature>
<dbReference type="CDD" id="cd01949">
    <property type="entry name" value="GGDEF"/>
    <property type="match status" value="1"/>
</dbReference>
<organism evidence="6 7">
    <name type="scientific">Saliniradius amylolyticus</name>
    <dbReference type="NCBI Taxonomy" id="2183582"/>
    <lineage>
        <taxon>Bacteria</taxon>
        <taxon>Pseudomonadati</taxon>
        <taxon>Pseudomonadota</taxon>
        <taxon>Gammaproteobacteria</taxon>
        <taxon>Alteromonadales</taxon>
        <taxon>Alteromonadaceae</taxon>
        <taxon>Saliniradius</taxon>
    </lineage>
</organism>
<feature type="region of interest" description="Disordered" evidence="3">
    <location>
        <begin position="331"/>
        <end position="353"/>
    </location>
</feature>
<feature type="transmembrane region" description="Helical" evidence="4">
    <location>
        <begin position="54"/>
        <end position="71"/>
    </location>
</feature>